<feature type="chain" id="PRO_5043004788" evidence="15">
    <location>
        <begin position="24"/>
        <end position="907"/>
    </location>
</feature>
<dbReference type="PROSITE" id="PS01186">
    <property type="entry name" value="EGF_2"/>
    <property type="match status" value="1"/>
</dbReference>
<dbReference type="Pfam" id="PF00008">
    <property type="entry name" value="EGF"/>
    <property type="match status" value="2"/>
</dbReference>
<dbReference type="SUPFAM" id="SSF56487">
    <property type="entry name" value="SRCR-like"/>
    <property type="match status" value="2"/>
</dbReference>
<dbReference type="PROSITE" id="PS00022">
    <property type="entry name" value="EGF_1"/>
    <property type="match status" value="3"/>
</dbReference>
<organism evidence="19 20">
    <name type="scientific">Littorina saxatilis</name>
    <dbReference type="NCBI Taxonomy" id="31220"/>
    <lineage>
        <taxon>Eukaryota</taxon>
        <taxon>Metazoa</taxon>
        <taxon>Spiralia</taxon>
        <taxon>Lophotrochozoa</taxon>
        <taxon>Mollusca</taxon>
        <taxon>Gastropoda</taxon>
        <taxon>Caenogastropoda</taxon>
        <taxon>Littorinimorpha</taxon>
        <taxon>Littorinoidea</taxon>
        <taxon>Littorinidae</taxon>
        <taxon>Littorina</taxon>
    </lineage>
</organism>
<dbReference type="SMART" id="SM00179">
    <property type="entry name" value="EGF_CA"/>
    <property type="match status" value="3"/>
</dbReference>
<evidence type="ECO:0000313" key="19">
    <source>
        <dbReference type="EMBL" id="KAK7093455.1"/>
    </source>
</evidence>
<evidence type="ECO:0000256" key="7">
    <source>
        <dbReference type="ARBA" id="ARBA00022737"/>
    </source>
</evidence>
<dbReference type="SUPFAM" id="SSF57196">
    <property type="entry name" value="EGF/Laminin"/>
    <property type="match status" value="3"/>
</dbReference>
<evidence type="ECO:0000259" key="17">
    <source>
        <dbReference type="PROSITE" id="PS50287"/>
    </source>
</evidence>
<evidence type="ECO:0000256" key="5">
    <source>
        <dbReference type="ARBA" id="ARBA00022692"/>
    </source>
</evidence>
<keyword evidence="4 12" id="KW-0245">EGF-like domain</keyword>
<evidence type="ECO:0000256" key="13">
    <source>
        <dbReference type="PROSITE-ProRule" id="PRU00196"/>
    </source>
</evidence>
<keyword evidence="7" id="KW-0677">Repeat</keyword>
<dbReference type="InterPro" id="IPR000152">
    <property type="entry name" value="EGF-type_Asp/Asn_hydroxyl_site"/>
</dbReference>
<feature type="domain" description="SRCR" evidence="17">
    <location>
        <begin position="31"/>
        <end position="134"/>
    </location>
</feature>
<feature type="disulfide bond" evidence="13">
    <location>
        <begin position="296"/>
        <end position="306"/>
    </location>
</feature>
<dbReference type="InterPro" id="IPR018097">
    <property type="entry name" value="EGF_Ca-bd_CS"/>
</dbReference>
<dbReference type="InterPro" id="IPR001190">
    <property type="entry name" value="SRCR"/>
</dbReference>
<evidence type="ECO:0000256" key="10">
    <source>
        <dbReference type="ARBA" id="ARBA00023157"/>
    </source>
</evidence>
<dbReference type="Gene3D" id="3.10.250.10">
    <property type="entry name" value="SRCR-like domain"/>
    <property type="match status" value="2"/>
</dbReference>
<evidence type="ECO:0000256" key="8">
    <source>
        <dbReference type="ARBA" id="ARBA00022989"/>
    </source>
</evidence>
<dbReference type="Proteomes" id="UP001374579">
    <property type="component" value="Unassembled WGS sequence"/>
</dbReference>
<keyword evidence="9 14" id="KW-0472">Membrane</keyword>
<dbReference type="GO" id="GO:0007399">
    <property type="term" value="P:nervous system development"/>
    <property type="evidence" value="ECO:0007669"/>
    <property type="project" value="UniProtKB-ARBA"/>
</dbReference>
<dbReference type="PROSITE" id="PS00010">
    <property type="entry name" value="ASX_HYDROXYL"/>
    <property type="match status" value="3"/>
</dbReference>
<feature type="disulfide bond" evidence="12">
    <location>
        <begin position="358"/>
        <end position="367"/>
    </location>
</feature>
<evidence type="ECO:0000259" key="18">
    <source>
        <dbReference type="PROSITE" id="PS50835"/>
    </source>
</evidence>
<dbReference type="InterPro" id="IPR000742">
    <property type="entry name" value="EGF"/>
</dbReference>
<evidence type="ECO:0000256" key="12">
    <source>
        <dbReference type="PROSITE-ProRule" id="PRU00076"/>
    </source>
</evidence>
<dbReference type="PROSITE" id="PS50835">
    <property type="entry name" value="IG_LIKE"/>
    <property type="match status" value="1"/>
</dbReference>
<evidence type="ECO:0000256" key="14">
    <source>
        <dbReference type="SAM" id="Phobius"/>
    </source>
</evidence>
<keyword evidence="5 14" id="KW-0812">Transmembrane</keyword>
<feature type="disulfide bond" evidence="13">
    <location>
        <begin position="103"/>
        <end position="113"/>
    </location>
</feature>
<gene>
    <name evidence="19" type="ORF">V1264_007208</name>
</gene>
<feature type="transmembrane region" description="Helical" evidence="14">
    <location>
        <begin position="815"/>
        <end position="838"/>
    </location>
</feature>
<dbReference type="SMART" id="SM00202">
    <property type="entry name" value="SR"/>
    <property type="match status" value="2"/>
</dbReference>
<dbReference type="PANTHER" id="PTHR19331">
    <property type="entry name" value="SCAVENGER RECEPTOR DOMAIN-CONTAINING"/>
    <property type="match status" value="1"/>
</dbReference>
<dbReference type="FunFam" id="2.10.25.10:FF:000045">
    <property type="entry name" value="Slit guidance ligand 2"/>
    <property type="match status" value="1"/>
</dbReference>
<dbReference type="FunFam" id="3.10.250.10:FF:000005">
    <property type="entry name" value="Neurotrypsin isoform A"/>
    <property type="match status" value="1"/>
</dbReference>
<dbReference type="GO" id="GO:0016020">
    <property type="term" value="C:membrane"/>
    <property type="evidence" value="ECO:0007669"/>
    <property type="project" value="UniProtKB-SubCell"/>
</dbReference>
<feature type="domain" description="EGF-like" evidence="16">
    <location>
        <begin position="138"/>
        <end position="174"/>
    </location>
</feature>
<name>A0AAN9G4C0_9CAEN</name>
<comment type="subcellular location">
    <subcellularLocation>
        <location evidence="1">Membrane</location>
        <topology evidence="1">Single-pass membrane protein</topology>
    </subcellularLocation>
    <subcellularLocation>
        <location evidence="2">Secreted</location>
    </subcellularLocation>
</comment>
<protein>
    <submittedName>
        <fullName evidence="19">Uncharacterized protein</fullName>
    </submittedName>
</protein>
<dbReference type="PRINTS" id="PR00258">
    <property type="entry name" value="SPERACTRCPTR"/>
</dbReference>
<evidence type="ECO:0000256" key="4">
    <source>
        <dbReference type="ARBA" id="ARBA00022536"/>
    </source>
</evidence>
<dbReference type="GO" id="GO:0005509">
    <property type="term" value="F:calcium ion binding"/>
    <property type="evidence" value="ECO:0007669"/>
    <property type="project" value="InterPro"/>
</dbReference>
<evidence type="ECO:0000256" key="15">
    <source>
        <dbReference type="SAM" id="SignalP"/>
    </source>
</evidence>
<keyword evidence="10 13" id="KW-1015">Disulfide bond</keyword>
<feature type="signal peptide" evidence="15">
    <location>
        <begin position="1"/>
        <end position="23"/>
    </location>
</feature>
<dbReference type="CDD" id="cd00054">
    <property type="entry name" value="EGF_CA"/>
    <property type="match status" value="3"/>
</dbReference>
<feature type="domain" description="SRCR" evidence="17">
    <location>
        <begin position="225"/>
        <end position="328"/>
    </location>
</feature>
<dbReference type="InterPro" id="IPR007110">
    <property type="entry name" value="Ig-like_dom"/>
</dbReference>
<dbReference type="PROSITE" id="PS00420">
    <property type="entry name" value="SRCR_1"/>
    <property type="match status" value="2"/>
</dbReference>
<dbReference type="PROSITE" id="PS50287">
    <property type="entry name" value="SRCR_2"/>
    <property type="match status" value="2"/>
</dbReference>
<accession>A0AAN9G4C0</accession>
<keyword evidence="3" id="KW-0964">Secreted</keyword>
<dbReference type="FunFam" id="2.10.25.10:FF:000327">
    <property type="entry name" value="neurogenic locus notch homolog protein 4"/>
    <property type="match status" value="1"/>
</dbReference>
<dbReference type="InterPro" id="IPR036772">
    <property type="entry name" value="SRCR-like_dom_sf"/>
</dbReference>
<keyword evidence="20" id="KW-1185">Reference proteome</keyword>
<evidence type="ECO:0000256" key="1">
    <source>
        <dbReference type="ARBA" id="ARBA00004167"/>
    </source>
</evidence>
<evidence type="ECO:0000256" key="3">
    <source>
        <dbReference type="ARBA" id="ARBA00022525"/>
    </source>
</evidence>
<evidence type="ECO:0000256" key="2">
    <source>
        <dbReference type="ARBA" id="ARBA00004613"/>
    </source>
</evidence>
<feature type="domain" description="EGF-like" evidence="16">
    <location>
        <begin position="332"/>
        <end position="368"/>
    </location>
</feature>
<sequence>MTPRGHLLISVCLSLATLSISKGQSQDNATIRLVNGSHPWEGRLELEVNGRWGPFCDMFWGPEEAEVACRQLGFNTSHVKYYRESFFGKGTLPRVWGDRYFRCTGGESTLEDCVVEYSTSCNHIPRGVAGVSCDTTQDTDDCVDHQCLHGGLCRDQNRYYTCLCANGYTGPRCQTDIDDCDIFGRTPCKNGATCQDHPGHYTCACPPEFTGQNCEVRHVLGHGSLRLVNGSHPGEGRVEILVEGTWGAICDSGWDSRDSRVVCRQLGYNTSAMEAYDNAFFGSEDIERIWTTEVDCSGNETRLVDCRARAFDSGNPCRRTKTVGVSCDATQETNDCANHQCQNDAWCRDKNRYYTCSCRPAYSGQYCQIGVTMSTGPYKDQQEDSSASFFCYSGFTPSEVSWAMIIGSGQTLDLGTCTNSGNCTSPHSPDVTVTWPRDGRSYVNFQHVRRTFGGHLFCNYTNNGLMESANTSLNVYNSGEVQNCSVAISRHNWSFVMACDVTDVFSSAGIYDFRVDQGFVVNIGVDTSYRSDSRYARGFVFEGRLSYRDILAPYVSDTDGKLYYRGRLVYSWPVPPTPGLYPDFRLVRHYGYTAFHGTYTTTRFSIATPTPPTHNCSDLNYIPETGVVPCVCTADSLGSPAGRLVWLLGNITMATGDYGVKHLKFPSGRMGRQNDGLMATCQLDWMDRRNVAVVKHVAYGPDNLSLQVIKAYDVSNRLQIHVISHVTGMKPMTSDMAQWGGLCQGQHGVTCTLTPTSAEVVNGKAVTCRVTNTANNEHSAEASVVIKLTESAEGTRDRLDAQFEPRADNHRFKPIAIGLGIALGVAIIIFVIVIIILCQRDRLCGRLSYDMMDQHTNGSANGKHSDVDMHEIMKRETNAERIEGQRGGQHVNPVTRNLPVEVTREHM</sequence>
<comment type="caution">
    <text evidence="19">The sequence shown here is derived from an EMBL/GenBank/DDBJ whole genome shotgun (WGS) entry which is preliminary data.</text>
</comment>
<dbReference type="EMBL" id="JBAMIC010000019">
    <property type="protein sequence ID" value="KAK7093455.1"/>
    <property type="molecule type" value="Genomic_DNA"/>
</dbReference>
<evidence type="ECO:0000256" key="9">
    <source>
        <dbReference type="ARBA" id="ARBA00023136"/>
    </source>
</evidence>
<dbReference type="PANTHER" id="PTHR19331:SF465">
    <property type="entry name" value="EGG PEPTIDE SPERACT RECEPTOR"/>
    <property type="match status" value="1"/>
</dbReference>
<keyword evidence="11" id="KW-0325">Glycoprotein</keyword>
<evidence type="ECO:0000256" key="6">
    <source>
        <dbReference type="ARBA" id="ARBA00022729"/>
    </source>
</evidence>
<dbReference type="SMART" id="SM00181">
    <property type="entry name" value="EGF"/>
    <property type="match status" value="3"/>
</dbReference>
<dbReference type="PROSITE" id="PS50026">
    <property type="entry name" value="EGF_3"/>
    <property type="match status" value="3"/>
</dbReference>
<comment type="caution">
    <text evidence="13">Lacks conserved residue(s) required for the propagation of feature annotation.</text>
</comment>
<dbReference type="PROSITE" id="PS01187">
    <property type="entry name" value="EGF_CA"/>
    <property type="match status" value="3"/>
</dbReference>
<feature type="domain" description="EGF-like" evidence="16">
    <location>
        <begin position="176"/>
        <end position="215"/>
    </location>
</feature>
<dbReference type="Gene3D" id="2.10.25.10">
    <property type="entry name" value="Laminin"/>
    <property type="match status" value="3"/>
</dbReference>
<dbReference type="InterPro" id="IPR001881">
    <property type="entry name" value="EGF-like_Ca-bd_dom"/>
</dbReference>
<feature type="domain" description="Ig-like" evidence="18">
    <location>
        <begin position="397"/>
        <end position="474"/>
    </location>
</feature>
<reference evidence="19 20" key="1">
    <citation type="submission" date="2024-02" db="EMBL/GenBank/DDBJ databases">
        <title>Chromosome-scale genome assembly of the rough periwinkle Littorina saxatilis.</title>
        <authorList>
            <person name="De Jode A."/>
            <person name="Faria R."/>
            <person name="Formenti G."/>
            <person name="Sims Y."/>
            <person name="Smith T.P."/>
            <person name="Tracey A."/>
            <person name="Wood J.M.D."/>
            <person name="Zagrodzka Z.B."/>
            <person name="Johannesson K."/>
            <person name="Butlin R.K."/>
            <person name="Leder E.H."/>
        </authorList>
    </citation>
    <scope>NUCLEOTIDE SEQUENCE [LARGE SCALE GENOMIC DNA]</scope>
    <source>
        <strain evidence="19">Snail1</strain>
        <tissue evidence="19">Muscle</tissue>
    </source>
</reference>
<feature type="disulfide bond" evidence="12">
    <location>
        <begin position="205"/>
        <end position="214"/>
    </location>
</feature>
<dbReference type="AlphaFoldDB" id="A0AAN9G4C0"/>
<evidence type="ECO:0000259" key="16">
    <source>
        <dbReference type="PROSITE" id="PS50026"/>
    </source>
</evidence>
<keyword evidence="6 15" id="KW-0732">Signal</keyword>
<evidence type="ECO:0000313" key="20">
    <source>
        <dbReference type="Proteomes" id="UP001374579"/>
    </source>
</evidence>
<feature type="disulfide bond" evidence="12">
    <location>
        <begin position="164"/>
        <end position="173"/>
    </location>
</feature>
<dbReference type="FunFam" id="3.10.250.10:FF:000016">
    <property type="entry name" value="Scavenger receptor cysteine-rich protein type 12"/>
    <property type="match status" value="1"/>
</dbReference>
<proteinExistence type="predicted"/>
<evidence type="ECO:0000256" key="11">
    <source>
        <dbReference type="ARBA" id="ARBA00023180"/>
    </source>
</evidence>
<dbReference type="Pfam" id="PF00530">
    <property type="entry name" value="SRCR"/>
    <property type="match status" value="2"/>
</dbReference>
<dbReference type="GO" id="GO:0005576">
    <property type="term" value="C:extracellular region"/>
    <property type="evidence" value="ECO:0007669"/>
    <property type="project" value="UniProtKB-SubCell"/>
</dbReference>
<keyword evidence="8 14" id="KW-1133">Transmembrane helix</keyword>